<accession>A0A2G2XLB9</accession>
<proteinExistence type="predicted"/>
<name>A0A2G2XLB9_CAPBA</name>
<reference evidence="1 2" key="1">
    <citation type="journal article" date="2017" name="Genome Biol.">
        <title>New reference genome sequences of hot pepper reveal the massive evolution of plant disease-resistance genes by retroduplication.</title>
        <authorList>
            <person name="Kim S."/>
            <person name="Park J."/>
            <person name="Yeom S.I."/>
            <person name="Kim Y.M."/>
            <person name="Seo E."/>
            <person name="Kim K.T."/>
            <person name="Kim M.S."/>
            <person name="Lee J.M."/>
            <person name="Cheong K."/>
            <person name="Shin H.S."/>
            <person name="Kim S.B."/>
            <person name="Han K."/>
            <person name="Lee J."/>
            <person name="Park M."/>
            <person name="Lee H.A."/>
            <person name="Lee H.Y."/>
            <person name="Lee Y."/>
            <person name="Oh S."/>
            <person name="Lee J.H."/>
            <person name="Choi E."/>
            <person name="Choi E."/>
            <person name="Lee S.E."/>
            <person name="Jeon J."/>
            <person name="Kim H."/>
            <person name="Choi G."/>
            <person name="Song H."/>
            <person name="Lee J."/>
            <person name="Lee S.C."/>
            <person name="Kwon J.K."/>
            <person name="Lee H.Y."/>
            <person name="Koo N."/>
            <person name="Hong Y."/>
            <person name="Kim R.W."/>
            <person name="Kang W.H."/>
            <person name="Huh J.H."/>
            <person name="Kang B.C."/>
            <person name="Yang T.J."/>
            <person name="Lee Y.H."/>
            <person name="Bennetzen J.L."/>
            <person name="Choi D."/>
        </authorList>
    </citation>
    <scope>NUCLEOTIDE SEQUENCE [LARGE SCALE GENOMIC DNA]</scope>
    <source>
        <strain evidence="2">cv. PBC81</strain>
    </source>
</reference>
<sequence>MSFPASIFQAEEIRQGDTLPIWVTPPNDTQRGKRLFASDATQADISYKTLCIETRKKIKDLKEENYNKAIDLSYRSGQVHAYDYIIGNMKNVVGFSNTLRITDEGMNLSSDAP</sequence>
<reference evidence="2" key="2">
    <citation type="journal article" date="2017" name="J. Anim. Genet.">
        <title>Multiple reference genome sequences of hot pepper reveal the massive evolution of plant disease resistance genes by retroduplication.</title>
        <authorList>
            <person name="Kim S."/>
            <person name="Park J."/>
            <person name="Yeom S.-I."/>
            <person name="Kim Y.-M."/>
            <person name="Seo E."/>
            <person name="Kim K.-T."/>
            <person name="Kim M.-S."/>
            <person name="Lee J.M."/>
            <person name="Cheong K."/>
            <person name="Shin H.-S."/>
            <person name="Kim S.-B."/>
            <person name="Han K."/>
            <person name="Lee J."/>
            <person name="Park M."/>
            <person name="Lee H.-A."/>
            <person name="Lee H.-Y."/>
            <person name="Lee Y."/>
            <person name="Oh S."/>
            <person name="Lee J.H."/>
            <person name="Choi E."/>
            <person name="Choi E."/>
            <person name="Lee S.E."/>
            <person name="Jeon J."/>
            <person name="Kim H."/>
            <person name="Choi G."/>
            <person name="Song H."/>
            <person name="Lee J."/>
            <person name="Lee S.-C."/>
            <person name="Kwon J.-K."/>
            <person name="Lee H.-Y."/>
            <person name="Koo N."/>
            <person name="Hong Y."/>
            <person name="Kim R.W."/>
            <person name="Kang W.-H."/>
            <person name="Huh J.H."/>
            <person name="Kang B.-C."/>
            <person name="Yang T.-J."/>
            <person name="Lee Y.-H."/>
            <person name="Bennetzen J.L."/>
            <person name="Choi D."/>
        </authorList>
    </citation>
    <scope>NUCLEOTIDE SEQUENCE [LARGE SCALE GENOMIC DNA]</scope>
    <source>
        <strain evidence="2">cv. PBC81</strain>
    </source>
</reference>
<protein>
    <submittedName>
        <fullName evidence="1">Uncharacterized protein</fullName>
    </submittedName>
</protein>
<dbReference type="EMBL" id="MLFT02000001">
    <property type="protein sequence ID" value="PHT58285.1"/>
    <property type="molecule type" value="Genomic_DNA"/>
</dbReference>
<comment type="caution">
    <text evidence="1">The sequence shown here is derived from an EMBL/GenBank/DDBJ whole genome shotgun (WGS) entry which is preliminary data.</text>
</comment>
<dbReference type="PANTHER" id="PTHR38936:SF1">
    <property type="entry name" value="DUF641 DOMAIN-CONTAINING PROTEIN"/>
    <property type="match status" value="1"/>
</dbReference>
<evidence type="ECO:0000313" key="1">
    <source>
        <dbReference type="EMBL" id="PHT58285.1"/>
    </source>
</evidence>
<dbReference type="PANTHER" id="PTHR38936">
    <property type="entry name" value="TITIN-LIKE ISOFORM X2"/>
    <property type="match status" value="1"/>
</dbReference>
<dbReference type="OrthoDB" id="1937314at2759"/>
<evidence type="ECO:0000313" key="2">
    <source>
        <dbReference type="Proteomes" id="UP000224567"/>
    </source>
</evidence>
<dbReference type="Proteomes" id="UP000224567">
    <property type="component" value="Unassembled WGS sequence"/>
</dbReference>
<organism evidence="1 2">
    <name type="scientific">Capsicum baccatum</name>
    <name type="common">Peruvian pepper</name>
    <dbReference type="NCBI Taxonomy" id="33114"/>
    <lineage>
        <taxon>Eukaryota</taxon>
        <taxon>Viridiplantae</taxon>
        <taxon>Streptophyta</taxon>
        <taxon>Embryophyta</taxon>
        <taxon>Tracheophyta</taxon>
        <taxon>Spermatophyta</taxon>
        <taxon>Magnoliopsida</taxon>
        <taxon>eudicotyledons</taxon>
        <taxon>Gunneridae</taxon>
        <taxon>Pentapetalae</taxon>
        <taxon>asterids</taxon>
        <taxon>lamiids</taxon>
        <taxon>Solanales</taxon>
        <taxon>Solanaceae</taxon>
        <taxon>Solanoideae</taxon>
        <taxon>Capsiceae</taxon>
        <taxon>Capsicum</taxon>
    </lineage>
</organism>
<dbReference type="AlphaFoldDB" id="A0A2G2XLB9"/>
<gene>
    <name evidence="1" type="ORF">CQW23_00648</name>
</gene>
<keyword evidence="2" id="KW-1185">Reference proteome</keyword>